<evidence type="ECO:0000256" key="21">
    <source>
        <dbReference type="ARBA" id="ARBA00032396"/>
    </source>
</evidence>
<evidence type="ECO:0000256" key="23">
    <source>
        <dbReference type="ARBA" id="ARBA00033406"/>
    </source>
</evidence>
<comment type="subcellular location">
    <subcellularLocation>
        <location evidence="2">Cell membrane</location>
        <topology evidence="2">Multi-pass membrane protein</topology>
    </subcellularLocation>
</comment>
<evidence type="ECO:0000256" key="18">
    <source>
        <dbReference type="ARBA" id="ARBA00029893"/>
    </source>
</evidence>
<keyword evidence="9" id="KW-0444">Lipid biosynthesis</keyword>
<proteinExistence type="inferred from homology"/>
<comment type="pathway">
    <text evidence="3">Phospholipid metabolism; CDP-diacylglycerol biosynthesis; CDP-diacylglycerol from sn-glycerol 3-phosphate: step 3/3.</text>
</comment>
<feature type="transmembrane region" description="Helical" evidence="24">
    <location>
        <begin position="116"/>
        <end position="140"/>
    </location>
</feature>
<feature type="transmembrane region" description="Helical" evidence="24">
    <location>
        <begin position="258"/>
        <end position="278"/>
    </location>
</feature>
<dbReference type="PANTHER" id="PTHR46382:SF1">
    <property type="entry name" value="PHOSPHATIDATE CYTIDYLYLTRANSFERASE"/>
    <property type="match status" value="1"/>
</dbReference>
<reference evidence="25 26" key="1">
    <citation type="journal article" date="2020" name="Syst. Appl. Microbiol.">
        <title>Alienimonas chondri sp. nov., a novel planctomycete isolated from the biofilm of the red alga Chondrus crispus.</title>
        <authorList>
            <person name="Vitorino I."/>
            <person name="Albuquerque L."/>
            <person name="Wiegand S."/>
            <person name="Kallscheuer N."/>
            <person name="da Costa M.S."/>
            <person name="Lobo-da-Cunha A."/>
            <person name="Jogler C."/>
            <person name="Lage O.M."/>
        </authorList>
    </citation>
    <scope>NUCLEOTIDE SEQUENCE [LARGE SCALE GENOMIC DNA]</scope>
    <source>
        <strain evidence="25 26">LzC2</strain>
    </source>
</reference>
<evidence type="ECO:0000256" key="6">
    <source>
        <dbReference type="ARBA" id="ARBA00012487"/>
    </source>
</evidence>
<evidence type="ECO:0000256" key="16">
    <source>
        <dbReference type="ARBA" id="ARBA00023209"/>
    </source>
</evidence>
<comment type="pathway">
    <text evidence="4">Lipid metabolism.</text>
</comment>
<feature type="transmembrane region" description="Helical" evidence="24">
    <location>
        <begin position="299"/>
        <end position="322"/>
    </location>
</feature>
<keyword evidence="14" id="KW-0443">Lipid metabolism</keyword>
<evidence type="ECO:0000256" key="15">
    <source>
        <dbReference type="ARBA" id="ARBA00023136"/>
    </source>
</evidence>
<evidence type="ECO:0000256" key="17">
    <source>
        <dbReference type="ARBA" id="ARBA00023264"/>
    </source>
</evidence>
<dbReference type="EMBL" id="WTPX01000097">
    <property type="protein sequence ID" value="NNJ26762.1"/>
    <property type="molecule type" value="Genomic_DNA"/>
</dbReference>
<evidence type="ECO:0000256" key="3">
    <source>
        <dbReference type="ARBA" id="ARBA00005119"/>
    </source>
</evidence>
<keyword evidence="10" id="KW-0808">Transferase</keyword>
<evidence type="ECO:0000256" key="11">
    <source>
        <dbReference type="ARBA" id="ARBA00022692"/>
    </source>
</evidence>
<evidence type="ECO:0000256" key="2">
    <source>
        <dbReference type="ARBA" id="ARBA00004651"/>
    </source>
</evidence>
<keyword evidence="26" id="KW-1185">Reference proteome</keyword>
<feature type="transmembrane region" description="Helical" evidence="24">
    <location>
        <begin position="83"/>
        <end position="104"/>
    </location>
</feature>
<keyword evidence="13 24" id="KW-1133">Transmembrane helix</keyword>
<comment type="similarity">
    <text evidence="5">Belongs to the CDS family.</text>
</comment>
<protein>
    <recommendedName>
        <fullName evidence="7">Phosphatidate cytidylyltransferase</fullName>
        <ecNumber evidence="6">2.7.7.41</ecNumber>
    </recommendedName>
    <alternativeName>
        <fullName evidence="20">CDP-DAG synthase</fullName>
    </alternativeName>
    <alternativeName>
        <fullName evidence="22">CDP-DG synthase</fullName>
    </alternativeName>
    <alternativeName>
        <fullName evidence="18">CDP-diacylglycerol synthase</fullName>
    </alternativeName>
    <alternativeName>
        <fullName evidence="21">CDP-diglyceride pyrophosphorylase</fullName>
    </alternativeName>
    <alternativeName>
        <fullName evidence="23">CDP-diglyceride synthase</fullName>
    </alternativeName>
    <alternativeName>
        <fullName evidence="19">CTP:phosphatidate cytidylyltransferase</fullName>
    </alternativeName>
</protein>
<gene>
    <name evidence="25" type="ORF">LzC2_28530</name>
</gene>
<evidence type="ECO:0000256" key="4">
    <source>
        <dbReference type="ARBA" id="ARBA00005189"/>
    </source>
</evidence>
<evidence type="ECO:0000313" key="26">
    <source>
        <dbReference type="Proteomes" id="UP000609651"/>
    </source>
</evidence>
<dbReference type="PANTHER" id="PTHR46382">
    <property type="entry name" value="PHOSPHATIDATE CYTIDYLYLTRANSFERASE"/>
    <property type="match status" value="1"/>
</dbReference>
<organism evidence="25 26">
    <name type="scientific">Alienimonas chondri</name>
    <dbReference type="NCBI Taxonomy" id="2681879"/>
    <lineage>
        <taxon>Bacteria</taxon>
        <taxon>Pseudomonadati</taxon>
        <taxon>Planctomycetota</taxon>
        <taxon>Planctomycetia</taxon>
        <taxon>Planctomycetales</taxon>
        <taxon>Planctomycetaceae</taxon>
        <taxon>Alienimonas</taxon>
    </lineage>
</organism>
<evidence type="ECO:0000256" key="8">
    <source>
        <dbReference type="ARBA" id="ARBA00022475"/>
    </source>
</evidence>
<evidence type="ECO:0000256" key="13">
    <source>
        <dbReference type="ARBA" id="ARBA00022989"/>
    </source>
</evidence>
<name>A0ABX1VHP2_9PLAN</name>
<sequence>MTGRLISAAVLIPGFLGLCWLDHTLGPPAPALFLALLAVGWLAAAELTKLFPPPAAPPAPEPGDEADTPADYWADPEAARPSLLIAGTGVTLALLGAWVPHWLVRAAPPELPPTDALTSLGGVTIGLAAGVLLAAVRRVLRFDKPGGHGPGLASEIFALTYIGGLLAVTAQLRWVGSPSGGTGAAGYLAIGSLIAAAKCGDTGAYFTGRLLGKRKLIPRVSPGKTWAGAVGALVWAAAGTTLWLWLAGDWFGRGEVHWVRAVVFGAAVGLSGLFGDLVESVLKRDAGVKDAGALLPGMGGVLDVLDSLLIAGPVAVLLWTVWPPC</sequence>
<dbReference type="RefSeq" id="WP_171188090.1">
    <property type="nucleotide sequence ID" value="NZ_WTPX01000097.1"/>
</dbReference>
<evidence type="ECO:0000256" key="20">
    <source>
        <dbReference type="ARBA" id="ARBA00032253"/>
    </source>
</evidence>
<evidence type="ECO:0000256" key="5">
    <source>
        <dbReference type="ARBA" id="ARBA00010185"/>
    </source>
</evidence>
<evidence type="ECO:0000256" key="19">
    <source>
        <dbReference type="ARBA" id="ARBA00031825"/>
    </source>
</evidence>
<evidence type="ECO:0000256" key="1">
    <source>
        <dbReference type="ARBA" id="ARBA00001698"/>
    </source>
</evidence>
<evidence type="ECO:0000256" key="9">
    <source>
        <dbReference type="ARBA" id="ARBA00022516"/>
    </source>
</evidence>
<evidence type="ECO:0000256" key="24">
    <source>
        <dbReference type="SAM" id="Phobius"/>
    </source>
</evidence>
<evidence type="ECO:0000256" key="14">
    <source>
        <dbReference type="ARBA" id="ARBA00023098"/>
    </source>
</evidence>
<keyword evidence="11 24" id="KW-0812">Transmembrane</keyword>
<dbReference type="Proteomes" id="UP000609651">
    <property type="component" value="Unassembled WGS sequence"/>
</dbReference>
<evidence type="ECO:0000313" key="25">
    <source>
        <dbReference type="EMBL" id="NNJ26762.1"/>
    </source>
</evidence>
<evidence type="ECO:0000256" key="22">
    <source>
        <dbReference type="ARBA" id="ARBA00032743"/>
    </source>
</evidence>
<dbReference type="EC" id="2.7.7.41" evidence="6"/>
<comment type="catalytic activity">
    <reaction evidence="1">
        <text>a 1,2-diacyl-sn-glycero-3-phosphate + CTP + H(+) = a CDP-1,2-diacyl-sn-glycerol + diphosphate</text>
        <dbReference type="Rhea" id="RHEA:16229"/>
        <dbReference type="ChEBI" id="CHEBI:15378"/>
        <dbReference type="ChEBI" id="CHEBI:33019"/>
        <dbReference type="ChEBI" id="CHEBI:37563"/>
        <dbReference type="ChEBI" id="CHEBI:58332"/>
        <dbReference type="ChEBI" id="CHEBI:58608"/>
        <dbReference type="EC" id="2.7.7.41"/>
    </reaction>
</comment>
<evidence type="ECO:0000256" key="10">
    <source>
        <dbReference type="ARBA" id="ARBA00022679"/>
    </source>
</evidence>
<feature type="transmembrane region" description="Helical" evidence="24">
    <location>
        <begin position="152"/>
        <end position="172"/>
    </location>
</feature>
<evidence type="ECO:0000256" key="7">
    <source>
        <dbReference type="ARBA" id="ARBA00019373"/>
    </source>
</evidence>
<accession>A0ABX1VHP2</accession>
<keyword evidence="15 24" id="KW-0472">Membrane</keyword>
<keyword evidence="17" id="KW-1208">Phospholipid metabolism</keyword>
<keyword evidence="16" id="KW-0594">Phospholipid biosynthesis</keyword>
<feature type="transmembrane region" description="Helical" evidence="24">
    <location>
        <begin position="226"/>
        <end position="246"/>
    </location>
</feature>
<comment type="caution">
    <text evidence="25">The sequence shown here is derived from an EMBL/GenBank/DDBJ whole genome shotgun (WGS) entry which is preliminary data.</text>
</comment>
<dbReference type="Pfam" id="PF01148">
    <property type="entry name" value="CTP_transf_1"/>
    <property type="match status" value="1"/>
</dbReference>
<evidence type="ECO:0000256" key="12">
    <source>
        <dbReference type="ARBA" id="ARBA00022695"/>
    </source>
</evidence>
<keyword evidence="8" id="KW-1003">Cell membrane</keyword>
<feature type="transmembrane region" description="Helical" evidence="24">
    <location>
        <begin position="184"/>
        <end position="206"/>
    </location>
</feature>
<keyword evidence="12" id="KW-0548">Nucleotidyltransferase</keyword>